<dbReference type="Proteomes" id="UP000228934">
    <property type="component" value="Unassembled WGS sequence"/>
</dbReference>
<dbReference type="EMBL" id="KV932761">
    <property type="protein sequence ID" value="PIO32419.1"/>
    <property type="molecule type" value="Genomic_DNA"/>
</dbReference>
<keyword evidence="2" id="KW-1185">Reference proteome</keyword>
<gene>
    <name evidence="1" type="ORF">AB205_0050890</name>
</gene>
<reference evidence="2" key="1">
    <citation type="journal article" date="2017" name="Nat. Commun.">
        <title>The North American bullfrog draft genome provides insight into hormonal regulation of long noncoding RNA.</title>
        <authorList>
            <person name="Hammond S.A."/>
            <person name="Warren R.L."/>
            <person name="Vandervalk B.P."/>
            <person name="Kucuk E."/>
            <person name="Khan H."/>
            <person name="Gibb E.A."/>
            <person name="Pandoh P."/>
            <person name="Kirk H."/>
            <person name="Zhao Y."/>
            <person name="Jones M."/>
            <person name="Mungall A.J."/>
            <person name="Coope R."/>
            <person name="Pleasance S."/>
            <person name="Moore R.A."/>
            <person name="Holt R.A."/>
            <person name="Round J.M."/>
            <person name="Ohora S."/>
            <person name="Walle B.V."/>
            <person name="Veldhoen N."/>
            <person name="Helbing C.C."/>
            <person name="Birol I."/>
        </authorList>
    </citation>
    <scope>NUCLEOTIDE SEQUENCE [LARGE SCALE GENOMIC DNA]</scope>
</reference>
<dbReference type="AlphaFoldDB" id="A0A2G9RX05"/>
<accession>A0A2G9RX05</accession>
<protein>
    <submittedName>
        <fullName evidence="1">Uncharacterized protein</fullName>
    </submittedName>
</protein>
<sequence>MTFPTILLLSEGFCLPKHNCLQKMILERKPVDFLKKYIGNSTQTFRLKYSFAFDNKMVIVMLSQLISEKKD</sequence>
<evidence type="ECO:0000313" key="1">
    <source>
        <dbReference type="EMBL" id="PIO32419.1"/>
    </source>
</evidence>
<evidence type="ECO:0000313" key="2">
    <source>
        <dbReference type="Proteomes" id="UP000228934"/>
    </source>
</evidence>
<name>A0A2G9RX05_AQUCT</name>
<proteinExistence type="predicted"/>
<dbReference type="OrthoDB" id="1293114at2759"/>
<organism evidence="1 2">
    <name type="scientific">Aquarana catesbeiana</name>
    <name type="common">American bullfrog</name>
    <name type="synonym">Rana catesbeiana</name>
    <dbReference type="NCBI Taxonomy" id="8400"/>
    <lineage>
        <taxon>Eukaryota</taxon>
        <taxon>Metazoa</taxon>
        <taxon>Chordata</taxon>
        <taxon>Craniata</taxon>
        <taxon>Vertebrata</taxon>
        <taxon>Euteleostomi</taxon>
        <taxon>Amphibia</taxon>
        <taxon>Batrachia</taxon>
        <taxon>Anura</taxon>
        <taxon>Neobatrachia</taxon>
        <taxon>Ranoidea</taxon>
        <taxon>Ranidae</taxon>
        <taxon>Aquarana</taxon>
    </lineage>
</organism>